<proteinExistence type="inferred from homology"/>
<feature type="signal peptide" evidence="9">
    <location>
        <begin position="1"/>
        <end position="26"/>
    </location>
</feature>
<dbReference type="EMBL" id="JAJTJA010000001">
    <property type="protein sequence ID" value="KAH8705611.1"/>
    <property type="molecule type" value="Genomic_DNA"/>
</dbReference>
<evidence type="ECO:0000256" key="2">
    <source>
        <dbReference type="ARBA" id="ARBA00010642"/>
    </source>
</evidence>
<dbReference type="InterPro" id="IPR032800">
    <property type="entry name" value="TRP_N"/>
</dbReference>
<dbReference type="AlphaFoldDB" id="A0AAD4Q6E3"/>
<evidence type="ECO:0000313" key="12">
    <source>
        <dbReference type="Proteomes" id="UP001201262"/>
    </source>
</evidence>
<feature type="region of interest" description="Disordered" evidence="7">
    <location>
        <begin position="737"/>
        <end position="792"/>
    </location>
</feature>
<comment type="similarity">
    <text evidence="2">Belongs to the transient receptor potential (TRP) ion channel family.</text>
</comment>
<dbReference type="Pfam" id="PF14558">
    <property type="entry name" value="TRP_N"/>
    <property type="match status" value="1"/>
</dbReference>
<feature type="transmembrane region" description="Helical" evidence="8">
    <location>
        <begin position="453"/>
        <end position="475"/>
    </location>
</feature>
<feature type="transmembrane region" description="Helical" evidence="8">
    <location>
        <begin position="374"/>
        <end position="395"/>
    </location>
</feature>
<dbReference type="GeneID" id="70242756"/>
<feature type="chain" id="PRO_5042098859" description="ML-like domain-containing protein" evidence="9">
    <location>
        <begin position="27"/>
        <end position="884"/>
    </location>
</feature>
<evidence type="ECO:0000256" key="5">
    <source>
        <dbReference type="ARBA" id="ARBA00022989"/>
    </source>
</evidence>
<feature type="transmembrane region" description="Helical" evidence="8">
    <location>
        <begin position="614"/>
        <end position="633"/>
    </location>
</feature>
<name>A0AAD4Q6E3_9EURO</name>
<dbReference type="Proteomes" id="UP001201262">
    <property type="component" value="Unassembled WGS sequence"/>
</dbReference>
<reference evidence="11" key="1">
    <citation type="submission" date="2021-12" db="EMBL/GenBank/DDBJ databases">
        <title>Convergent genome expansion in fungi linked to evolution of root-endophyte symbiosis.</title>
        <authorList>
            <consortium name="DOE Joint Genome Institute"/>
            <person name="Ke Y.-H."/>
            <person name="Bonito G."/>
            <person name="Liao H.-L."/>
            <person name="Looney B."/>
            <person name="Rojas-Flechas A."/>
            <person name="Nash J."/>
            <person name="Hameed K."/>
            <person name="Schadt C."/>
            <person name="Martin F."/>
            <person name="Crous P.W."/>
            <person name="Miettinen O."/>
            <person name="Magnuson J.K."/>
            <person name="Labbe J."/>
            <person name="Jacobson D."/>
            <person name="Doktycz M.J."/>
            <person name="Veneault-Fourrey C."/>
            <person name="Kuo A."/>
            <person name="Mondo S."/>
            <person name="Calhoun S."/>
            <person name="Riley R."/>
            <person name="Ohm R."/>
            <person name="LaButti K."/>
            <person name="Andreopoulos B."/>
            <person name="Pangilinan J."/>
            <person name="Nolan M."/>
            <person name="Tritt A."/>
            <person name="Clum A."/>
            <person name="Lipzen A."/>
            <person name="Daum C."/>
            <person name="Barry K."/>
            <person name="Grigoriev I.V."/>
            <person name="Vilgalys R."/>
        </authorList>
    </citation>
    <scope>NUCLEOTIDE SEQUENCE</scope>
    <source>
        <strain evidence="11">PMI_201</strain>
    </source>
</reference>
<dbReference type="RefSeq" id="XP_046078232.1">
    <property type="nucleotide sequence ID" value="XM_046212469.1"/>
</dbReference>
<feature type="transmembrane region" description="Helical" evidence="8">
    <location>
        <begin position="585"/>
        <end position="602"/>
    </location>
</feature>
<feature type="compositionally biased region" description="Polar residues" evidence="7">
    <location>
        <begin position="837"/>
        <end position="848"/>
    </location>
</feature>
<evidence type="ECO:0000256" key="3">
    <source>
        <dbReference type="ARBA" id="ARBA00022692"/>
    </source>
</evidence>
<sequence>MARIWFSSSLSLALILLCWLWTAVIAAGTCIEGEDSSGQRICLDDQRKPTLWTLDFGDCQGDSLLNVTQLQGAYYADNMTVTFNLVAQTSLVNDDIMVYIGVYAYGETRFELTLNPCNNNFQGLCPLNAGTTAVAAGAIPIGESYVASIPSIAYSIPDFEGQVVFRILSNATQSQIGCFAAVLTNGYSFAQPAAVSSILGIFTIVAVVSSLAAAVYGPSTSSNRNHYAHSPSVLVAFAIFHHIFFTGALSMNWPSVLVAFWANYAWAAGMIYSVKMQDSINQFLGSNRGNISMVGAASAGVDNANLAGGIDISQIYKRSQAIFPRANDGGSFYPSPWHGGPVKPGLPIPGNYSGFAGTLAEETIPASNAFLTGLIWWLVLVSGLCLASVVLKLVVDGFAKYNKIGEDKWQHFRTHWLAYTISLTLRGCFVGFYVLSFLALFQFTLGGSTGVKAIAGVVLALIILLLGGAAGFAVWDRFTAGQVTADKLLVKQEKIGVLPYLAVYRASRLSEEKKASKNVLSVPWWTVTNGESESSVHETELFVRKFGWLSGRFRRTRWYFFAVWLVYEFVRACFFGGAAGHPMTQVFGILAVEFIALVTMIWMKPFEAARLNTLTIYLLGFSKVSTVALSSAFDSSFNIDRMTTAAIGIVIIVIQGILTVFLLMAICVGAISTYMSISRDKVEEEFKPKSLRGLRSKYLAHVEKAGLDLPPSRSRRAVVEDGPVEVSFEVRSVQRQLKIEDEDDRTAPFPNLEMLPVPEEDEDGNEEQKSGPSRSVSQQGSDSVRSSGSYSNLPFGARPHVSSWSSQDFSPWVESQRLSGRRMSGRGRGSSAMSLRQTAMRQRANSRGTPLPMTRSESPATVQVPDADDIPVLSSLAAPDFAFH</sequence>
<keyword evidence="4 9" id="KW-0732">Signal</keyword>
<dbReference type="Pfam" id="PF06011">
    <property type="entry name" value="TRP"/>
    <property type="match status" value="1"/>
</dbReference>
<keyword evidence="5 8" id="KW-1133">Transmembrane helix</keyword>
<feature type="compositionally biased region" description="Low complexity" evidence="7">
    <location>
        <begin position="773"/>
        <end position="791"/>
    </location>
</feature>
<evidence type="ECO:0000313" key="11">
    <source>
        <dbReference type="EMBL" id="KAH8705611.1"/>
    </source>
</evidence>
<dbReference type="GO" id="GO:0055085">
    <property type="term" value="P:transmembrane transport"/>
    <property type="evidence" value="ECO:0007669"/>
    <property type="project" value="TreeGrafter"/>
</dbReference>
<evidence type="ECO:0000256" key="4">
    <source>
        <dbReference type="ARBA" id="ARBA00022729"/>
    </source>
</evidence>
<keyword evidence="6 8" id="KW-0472">Membrane</keyword>
<evidence type="ECO:0000256" key="8">
    <source>
        <dbReference type="SAM" id="Phobius"/>
    </source>
</evidence>
<dbReference type="GO" id="GO:0016020">
    <property type="term" value="C:membrane"/>
    <property type="evidence" value="ECO:0007669"/>
    <property type="project" value="UniProtKB-SubCell"/>
</dbReference>
<evidence type="ECO:0000259" key="10">
    <source>
        <dbReference type="SMART" id="SM01320"/>
    </source>
</evidence>
<keyword evidence="12" id="KW-1185">Reference proteome</keyword>
<organism evidence="11 12">
    <name type="scientific">Talaromyces proteolyticus</name>
    <dbReference type="NCBI Taxonomy" id="1131652"/>
    <lineage>
        <taxon>Eukaryota</taxon>
        <taxon>Fungi</taxon>
        <taxon>Dikarya</taxon>
        <taxon>Ascomycota</taxon>
        <taxon>Pezizomycotina</taxon>
        <taxon>Eurotiomycetes</taxon>
        <taxon>Eurotiomycetidae</taxon>
        <taxon>Eurotiales</taxon>
        <taxon>Trichocomaceae</taxon>
        <taxon>Talaromyces</taxon>
        <taxon>Talaromyces sect. Bacilispori</taxon>
    </lineage>
</organism>
<gene>
    <name evidence="11" type="ORF">BGW36DRAFT_311235</name>
</gene>
<dbReference type="InterPro" id="IPR040241">
    <property type="entry name" value="TRP_Flc/Pkd2-like"/>
</dbReference>
<evidence type="ECO:0000256" key="9">
    <source>
        <dbReference type="SAM" id="SignalP"/>
    </source>
</evidence>
<evidence type="ECO:0000256" key="1">
    <source>
        <dbReference type="ARBA" id="ARBA00004141"/>
    </source>
</evidence>
<feature type="transmembrane region" description="Helical" evidence="8">
    <location>
        <begin position="558"/>
        <end position="579"/>
    </location>
</feature>
<evidence type="ECO:0000256" key="6">
    <source>
        <dbReference type="ARBA" id="ARBA00023136"/>
    </source>
</evidence>
<dbReference type="SMART" id="SM01320">
    <property type="entry name" value="TRP_N"/>
    <property type="match status" value="1"/>
</dbReference>
<comment type="caution">
    <text evidence="11">The sequence shown here is derived from an EMBL/GenBank/DDBJ whole genome shotgun (WGS) entry which is preliminary data.</text>
</comment>
<dbReference type="InterPro" id="IPR010308">
    <property type="entry name" value="TRP_C"/>
</dbReference>
<feature type="transmembrane region" description="Helical" evidence="8">
    <location>
        <begin position="416"/>
        <end position="441"/>
    </location>
</feature>
<dbReference type="PANTHER" id="PTHR31145:SF7">
    <property type="entry name" value="TRP-LIKE ION CHANNEL"/>
    <property type="match status" value="1"/>
</dbReference>
<feature type="domain" description="ML-like" evidence="10">
    <location>
        <begin position="49"/>
        <end position="190"/>
    </location>
</feature>
<keyword evidence="3 8" id="KW-0812">Transmembrane</keyword>
<accession>A0AAD4Q6E3</accession>
<dbReference type="GO" id="GO:0009272">
    <property type="term" value="P:fungal-type cell wall biogenesis"/>
    <property type="evidence" value="ECO:0007669"/>
    <property type="project" value="TreeGrafter"/>
</dbReference>
<dbReference type="PANTHER" id="PTHR31145">
    <property type="entry name" value="INTEGRAL MEMBRANE PROTEIN (AFU_ORTHOLOGUE AFUA_7G01610)"/>
    <property type="match status" value="1"/>
</dbReference>
<evidence type="ECO:0000256" key="7">
    <source>
        <dbReference type="SAM" id="MobiDB-lite"/>
    </source>
</evidence>
<feature type="region of interest" description="Disordered" evidence="7">
    <location>
        <begin position="815"/>
        <end position="870"/>
    </location>
</feature>
<feature type="transmembrane region" description="Helical" evidence="8">
    <location>
        <begin position="228"/>
        <end position="251"/>
    </location>
</feature>
<protein>
    <recommendedName>
        <fullName evidence="10">ML-like domain-containing protein</fullName>
    </recommendedName>
</protein>
<feature type="transmembrane region" description="Helical" evidence="8">
    <location>
        <begin position="645"/>
        <end position="671"/>
    </location>
</feature>
<feature type="transmembrane region" description="Helical" evidence="8">
    <location>
        <begin position="193"/>
        <end position="216"/>
    </location>
</feature>
<comment type="subcellular location">
    <subcellularLocation>
        <location evidence="1">Membrane</location>
        <topology evidence="1">Multi-pass membrane protein</topology>
    </subcellularLocation>
</comment>